<dbReference type="InterPro" id="IPR011044">
    <property type="entry name" value="Quino_amine_DH_bsu"/>
</dbReference>
<evidence type="ECO:0000313" key="2">
    <source>
        <dbReference type="EMBL" id="PYF71612.1"/>
    </source>
</evidence>
<comment type="caution">
    <text evidence="2">The sequence shown here is derived from an EMBL/GenBank/DDBJ whole genome shotgun (WGS) entry which is preliminary data.</text>
</comment>
<dbReference type="InterPro" id="IPR031815">
    <property type="entry name" value="DUF5074"/>
</dbReference>
<dbReference type="AlphaFoldDB" id="A0A318UCD5"/>
<dbReference type="Proteomes" id="UP000248198">
    <property type="component" value="Unassembled WGS sequence"/>
</dbReference>
<proteinExistence type="predicted"/>
<gene>
    <name evidence="2" type="ORF">B0O44_107227</name>
</gene>
<dbReference type="Pfam" id="PF16819">
    <property type="entry name" value="DUF5074"/>
    <property type="match status" value="1"/>
</dbReference>
<dbReference type="PROSITE" id="PS51257">
    <property type="entry name" value="PROKAR_LIPOPROTEIN"/>
    <property type="match status" value="1"/>
</dbReference>
<organism evidence="2 3">
    <name type="scientific">Pedobacter nutrimenti</name>
    <dbReference type="NCBI Taxonomy" id="1241337"/>
    <lineage>
        <taxon>Bacteria</taxon>
        <taxon>Pseudomonadati</taxon>
        <taxon>Bacteroidota</taxon>
        <taxon>Sphingobacteriia</taxon>
        <taxon>Sphingobacteriales</taxon>
        <taxon>Sphingobacteriaceae</taxon>
        <taxon>Pedobacter</taxon>
    </lineage>
</organism>
<evidence type="ECO:0000313" key="3">
    <source>
        <dbReference type="Proteomes" id="UP000248198"/>
    </source>
</evidence>
<sequence length="357" mass="39233">MQSKTLLVFMMILLFFTACKKDETKEETISPKGPYAGGVLLLSNSSKEVDGPSELSFIDEQGKLSTNVFSKENKDQVLSPSAMSITHFNNRYYITSSQGPNHLTVIDDQSLKLDYNVTQSGISGLTYFTTTDGKTGYANVTNRKKPGLYPVDLLAKNVSGTMVTDTKDIALVPVNKVDNSIVTGAGKRLVKIDNNVVKVLYTYKENVSGVVKTANKVVWVGVQGFSNKSKFIKLDQNFKAVDSVELDNTYKLPANGILTASGQDEYIYWQETSTGVTCRFNTMTKTAEKFIDHAGAGIIFATAWKVNPKNGELYIADSPGLFMGEMASSLFIFDQKGKLKKEIKNAGYGIIDILFTQ</sequence>
<dbReference type="EMBL" id="QKLU01000007">
    <property type="protein sequence ID" value="PYF71612.1"/>
    <property type="molecule type" value="Genomic_DNA"/>
</dbReference>
<dbReference type="RefSeq" id="WP_146229872.1">
    <property type="nucleotide sequence ID" value="NZ_QKLU01000007.1"/>
</dbReference>
<name>A0A318UCD5_9SPHI</name>
<accession>A0A318UCD5</accession>
<keyword evidence="3" id="KW-1185">Reference proteome</keyword>
<dbReference type="OrthoDB" id="732895at2"/>
<protein>
    <submittedName>
        <fullName evidence="2">Uncharacterized protein</fullName>
    </submittedName>
</protein>
<keyword evidence="1" id="KW-0732">Signal</keyword>
<feature type="chain" id="PRO_5016427796" evidence="1">
    <location>
        <begin position="21"/>
        <end position="357"/>
    </location>
</feature>
<dbReference type="SUPFAM" id="SSF50969">
    <property type="entry name" value="YVTN repeat-like/Quinoprotein amine dehydrogenase"/>
    <property type="match status" value="1"/>
</dbReference>
<evidence type="ECO:0000256" key="1">
    <source>
        <dbReference type="SAM" id="SignalP"/>
    </source>
</evidence>
<feature type="signal peptide" evidence="1">
    <location>
        <begin position="1"/>
        <end position="20"/>
    </location>
</feature>
<reference evidence="2 3" key="1">
    <citation type="submission" date="2018-06" db="EMBL/GenBank/DDBJ databases">
        <title>Genomic Encyclopedia of Archaeal and Bacterial Type Strains, Phase II (KMG-II): from individual species to whole genera.</title>
        <authorList>
            <person name="Goeker M."/>
        </authorList>
    </citation>
    <scope>NUCLEOTIDE SEQUENCE [LARGE SCALE GENOMIC DNA]</scope>
    <source>
        <strain evidence="2 3">DSM 27372</strain>
    </source>
</reference>